<organism evidence="1 2">
    <name type="scientific">Ficus carica</name>
    <name type="common">Common fig</name>
    <dbReference type="NCBI Taxonomy" id="3494"/>
    <lineage>
        <taxon>Eukaryota</taxon>
        <taxon>Viridiplantae</taxon>
        <taxon>Streptophyta</taxon>
        <taxon>Embryophyta</taxon>
        <taxon>Tracheophyta</taxon>
        <taxon>Spermatophyta</taxon>
        <taxon>Magnoliopsida</taxon>
        <taxon>eudicotyledons</taxon>
        <taxon>Gunneridae</taxon>
        <taxon>Pentapetalae</taxon>
        <taxon>rosids</taxon>
        <taxon>fabids</taxon>
        <taxon>Rosales</taxon>
        <taxon>Moraceae</taxon>
        <taxon>Ficeae</taxon>
        <taxon>Ficus</taxon>
    </lineage>
</organism>
<dbReference type="Pfam" id="PF12796">
    <property type="entry name" value="Ank_2"/>
    <property type="match status" value="1"/>
</dbReference>
<dbReference type="InterPro" id="IPR002110">
    <property type="entry name" value="Ankyrin_rpt"/>
</dbReference>
<dbReference type="InterPro" id="IPR036770">
    <property type="entry name" value="Ankyrin_rpt-contain_sf"/>
</dbReference>
<evidence type="ECO:0000313" key="2">
    <source>
        <dbReference type="Proteomes" id="UP001187192"/>
    </source>
</evidence>
<keyword evidence="2" id="KW-1185">Reference proteome</keyword>
<dbReference type="SMART" id="SM00248">
    <property type="entry name" value="ANK"/>
    <property type="match status" value="2"/>
</dbReference>
<sequence length="219" mass="24265">MTGSNQRFNELTRKRTGVGKTRSIIFSHQKECNSEGQTALHHAAIGGSLRVAAALVKRDPSLTGVLENKGLTPLLIAARYISGSELVCYLTLTTADGNPDRPFTGPLAADLVHMLIAGDVLLHLLRQYPNSATLEGSSVLSDLVETPSNFLSGSRLGFCEILPIRKSNTLPYSVTVIVDDSREALGSSQEYGYFRHVLVHWLWRPQYRFFRRMSIYNIT</sequence>
<dbReference type="SUPFAM" id="SSF48403">
    <property type="entry name" value="Ankyrin repeat"/>
    <property type="match status" value="1"/>
</dbReference>
<gene>
    <name evidence="1" type="ORF">TIFTF001_022140</name>
</gene>
<reference evidence="1" key="1">
    <citation type="submission" date="2023-07" db="EMBL/GenBank/DDBJ databases">
        <title>draft genome sequence of fig (Ficus carica).</title>
        <authorList>
            <person name="Takahashi T."/>
            <person name="Nishimura K."/>
        </authorList>
    </citation>
    <scope>NUCLEOTIDE SEQUENCE</scope>
</reference>
<accession>A0AA88AZC5</accession>
<dbReference type="AlphaFoldDB" id="A0AA88AZC5"/>
<dbReference type="Proteomes" id="UP001187192">
    <property type="component" value="Unassembled WGS sequence"/>
</dbReference>
<evidence type="ECO:0008006" key="3">
    <source>
        <dbReference type="Google" id="ProtNLM"/>
    </source>
</evidence>
<name>A0AA88AZC5_FICCA</name>
<protein>
    <recommendedName>
        <fullName evidence="3">Ankyrin repeat protein</fullName>
    </recommendedName>
</protein>
<evidence type="ECO:0000313" key="1">
    <source>
        <dbReference type="EMBL" id="GMN53001.1"/>
    </source>
</evidence>
<dbReference type="EMBL" id="BTGU01000044">
    <property type="protein sequence ID" value="GMN53001.1"/>
    <property type="molecule type" value="Genomic_DNA"/>
</dbReference>
<comment type="caution">
    <text evidence="1">The sequence shown here is derived from an EMBL/GenBank/DDBJ whole genome shotgun (WGS) entry which is preliminary data.</text>
</comment>
<dbReference type="Gene3D" id="1.25.40.20">
    <property type="entry name" value="Ankyrin repeat-containing domain"/>
    <property type="match status" value="1"/>
</dbReference>
<proteinExistence type="predicted"/>